<accession>A0A8S9PB84</accession>
<dbReference type="Proteomes" id="UP000712600">
    <property type="component" value="Unassembled WGS sequence"/>
</dbReference>
<reference evidence="1" key="1">
    <citation type="submission" date="2019-12" db="EMBL/GenBank/DDBJ databases">
        <title>Genome sequencing and annotation of Brassica cretica.</title>
        <authorList>
            <person name="Studholme D.J."/>
            <person name="Sarris P."/>
        </authorList>
    </citation>
    <scope>NUCLEOTIDE SEQUENCE</scope>
    <source>
        <strain evidence="1">PFS-109/04</strain>
        <tissue evidence="1">Leaf</tissue>
    </source>
</reference>
<organism evidence="1 2">
    <name type="scientific">Brassica cretica</name>
    <name type="common">Mustard</name>
    <dbReference type="NCBI Taxonomy" id="69181"/>
    <lineage>
        <taxon>Eukaryota</taxon>
        <taxon>Viridiplantae</taxon>
        <taxon>Streptophyta</taxon>
        <taxon>Embryophyta</taxon>
        <taxon>Tracheophyta</taxon>
        <taxon>Spermatophyta</taxon>
        <taxon>Magnoliopsida</taxon>
        <taxon>eudicotyledons</taxon>
        <taxon>Gunneridae</taxon>
        <taxon>Pentapetalae</taxon>
        <taxon>rosids</taxon>
        <taxon>malvids</taxon>
        <taxon>Brassicales</taxon>
        <taxon>Brassicaceae</taxon>
        <taxon>Brassiceae</taxon>
        <taxon>Brassica</taxon>
    </lineage>
</organism>
<proteinExistence type="predicted"/>
<comment type="caution">
    <text evidence="1">The sequence shown here is derived from an EMBL/GenBank/DDBJ whole genome shotgun (WGS) entry which is preliminary data.</text>
</comment>
<evidence type="ECO:0000313" key="2">
    <source>
        <dbReference type="Proteomes" id="UP000712600"/>
    </source>
</evidence>
<protein>
    <submittedName>
        <fullName evidence="1">Uncharacterized protein</fullName>
    </submittedName>
</protein>
<evidence type="ECO:0000313" key="1">
    <source>
        <dbReference type="EMBL" id="KAF3512729.1"/>
    </source>
</evidence>
<dbReference type="AlphaFoldDB" id="A0A8S9PB84"/>
<sequence length="197" mass="22229">MAVSTWPDISHLFVSRPELINVLRQMGQQVKWPQKMKTRYMVHAPLTLQLTSAHDSLTLYINVHKLLQLRSPLFLLSRRPIFALLHFRLIRNKYGRWNDLILSIESPSKPGLIHKRPQAATAQVASLLAEPAPYLCTSSLWVDPGTSTVDGTDHLSVPRPIFAPSPNYLQMVSKSLLDLTLSLHQLHSVLDSSEALL</sequence>
<name>A0A8S9PB84_BRACR</name>
<dbReference type="EMBL" id="QGKX02001521">
    <property type="protein sequence ID" value="KAF3512729.1"/>
    <property type="molecule type" value="Genomic_DNA"/>
</dbReference>
<gene>
    <name evidence="1" type="ORF">F2Q69_00006456</name>
</gene>